<feature type="active site" evidence="9">
    <location>
        <position position="145"/>
    </location>
</feature>
<dbReference type="SUPFAM" id="SSF55060">
    <property type="entry name" value="GHMP Kinase, C-terminal domain"/>
    <property type="match status" value="1"/>
</dbReference>
<dbReference type="GO" id="GO:0016114">
    <property type="term" value="P:terpenoid biosynthetic process"/>
    <property type="evidence" value="ECO:0007669"/>
    <property type="project" value="UniProtKB-UniRule"/>
</dbReference>
<feature type="domain" description="GHMP kinase N-terminal" evidence="10">
    <location>
        <begin position="75"/>
        <end position="152"/>
    </location>
</feature>
<dbReference type="GO" id="GO:0019288">
    <property type="term" value="P:isopentenyl diphosphate biosynthetic process, methylerythritol 4-phosphate pathway"/>
    <property type="evidence" value="ECO:0007669"/>
    <property type="project" value="UniProtKB-UniRule"/>
</dbReference>
<comment type="catalytic activity">
    <reaction evidence="9">
        <text>4-CDP-2-C-methyl-D-erythritol + ATP = 4-CDP-2-C-methyl-D-erythritol 2-phosphate + ADP + H(+)</text>
        <dbReference type="Rhea" id="RHEA:18437"/>
        <dbReference type="ChEBI" id="CHEBI:15378"/>
        <dbReference type="ChEBI" id="CHEBI:30616"/>
        <dbReference type="ChEBI" id="CHEBI:57823"/>
        <dbReference type="ChEBI" id="CHEBI:57919"/>
        <dbReference type="ChEBI" id="CHEBI:456216"/>
        <dbReference type="EC" id="2.7.1.148"/>
    </reaction>
</comment>
<evidence type="ECO:0000256" key="1">
    <source>
        <dbReference type="ARBA" id="ARBA00009684"/>
    </source>
</evidence>
<dbReference type="RefSeq" id="WP_179421712.1">
    <property type="nucleotide sequence ID" value="NZ_JACCAB010000001.1"/>
</dbReference>
<keyword evidence="13" id="KW-1185">Reference proteome</keyword>
<evidence type="ECO:0000313" key="12">
    <source>
        <dbReference type="EMBL" id="NYG07356.1"/>
    </source>
</evidence>
<dbReference type="Gene3D" id="3.30.230.10">
    <property type="match status" value="1"/>
</dbReference>
<evidence type="ECO:0000256" key="7">
    <source>
        <dbReference type="ARBA" id="ARBA00022840"/>
    </source>
</evidence>
<keyword evidence="6 9" id="KW-0418">Kinase</keyword>
<sequence>MTSAALPPSSVTVRVPAKVNLELLVGAPRGDGYHPLSTIFHAVNLFDEVTVMSAPEWGLAVSGPQSFGVPVDGTNLAARAAQKLAEVAGIDEAVHLTIRKDIPVAGGMAGGSADAAATLVACDVLWGTGLSRPELEEIAAGLGSDVPFLLGGGTAMGSGRGERLAPVLARGSYHWVFALSEAGLSTPAVYAECDRLRGDRAVPDPSPSAEMMTALRSGDARALGAALSNDLQAAAISLMPALGDVLDAGLEFGALGGIVSGSGPTVAFLAESNEAALDLAVSLTASGAVQDVRRATGPAHGAHVISAPRPG</sequence>
<dbReference type="EMBL" id="JACCAB010000001">
    <property type="protein sequence ID" value="NYG07356.1"/>
    <property type="molecule type" value="Genomic_DNA"/>
</dbReference>
<evidence type="ECO:0000313" key="13">
    <source>
        <dbReference type="Proteomes" id="UP000573599"/>
    </source>
</evidence>
<accession>A0A852WPT0</accession>
<dbReference type="SUPFAM" id="SSF54211">
    <property type="entry name" value="Ribosomal protein S5 domain 2-like"/>
    <property type="match status" value="1"/>
</dbReference>
<keyword evidence="4 9" id="KW-0808">Transferase</keyword>
<keyword evidence="5 9" id="KW-0547">Nucleotide-binding</keyword>
<dbReference type="EC" id="2.7.1.148" evidence="2 9"/>
<feature type="binding site" evidence="9">
    <location>
        <begin position="103"/>
        <end position="113"/>
    </location>
    <ligand>
        <name>ATP</name>
        <dbReference type="ChEBI" id="CHEBI:30616"/>
    </ligand>
</feature>
<dbReference type="Proteomes" id="UP000573599">
    <property type="component" value="Unassembled WGS sequence"/>
</dbReference>
<evidence type="ECO:0000256" key="2">
    <source>
        <dbReference type="ARBA" id="ARBA00012052"/>
    </source>
</evidence>
<evidence type="ECO:0000256" key="4">
    <source>
        <dbReference type="ARBA" id="ARBA00022679"/>
    </source>
</evidence>
<reference evidence="12 13" key="1">
    <citation type="submission" date="2020-07" db="EMBL/GenBank/DDBJ databases">
        <title>Sequencing the genomes of 1000 actinobacteria strains.</title>
        <authorList>
            <person name="Klenk H.-P."/>
        </authorList>
    </citation>
    <scope>NUCLEOTIDE SEQUENCE [LARGE SCALE GENOMIC DNA]</scope>
    <source>
        <strain evidence="12 13">DSM 23987</strain>
    </source>
</reference>
<dbReference type="PIRSF" id="PIRSF010376">
    <property type="entry name" value="IspE"/>
    <property type="match status" value="1"/>
</dbReference>
<keyword evidence="7 9" id="KW-0067">ATP-binding</keyword>
<evidence type="ECO:0000259" key="10">
    <source>
        <dbReference type="Pfam" id="PF00288"/>
    </source>
</evidence>
<dbReference type="InterPro" id="IPR006204">
    <property type="entry name" value="GHMP_kinase_N_dom"/>
</dbReference>
<dbReference type="Pfam" id="PF08544">
    <property type="entry name" value="GHMP_kinases_C"/>
    <property type="match status" value="1"/>
</dbReference>
<dbReference type="PANTHER" id="PTHR43527">
    <property type="entry name" value="4-DIPHOSPHOCYTIDYL-2-C-METHYL-D-ERYTHRITOL KINASE, CHLOROPLASTIC"/>
    <property type="match status" value="1"/>
</dbReference>
<dbReference type="UniPathway" id="UPA00056">
    <property type="reaction ID" value="UER00094"/>
</dbReference>
<keyword evidence="9" id="KW-0414">Isoprene biosynthesis</keyword>
<comment type="function">
    <text evidence="9">Catalyzes the phosphorylation of the position 2 hydroxy group of 4-diphosphocytidyl-2C-methyl-D-erythritol.</text>
</comment>
<dbReference type="InterPro" id="IPR013750">
    <property type="entry name" value="GHMP_kinase_C_dom"/>
</dbReference>
<dbReference type="NCBIfam" id="TIGR00154">
    <property type="entry name" value="ispE"/>
    <property type="match status" value="1"/>
</dbReference>
<name>A0A852WPT0_9MICO</name>
<evidence type="ECO:0000256" key="3">
    <source>
        <dbReference type="ARBA" id="ARBA00017473"/>
    </source>
</evidence>
<dbReference type="AlphaFoldDB" id="A0A852WPT0"/>
<feature type="active site" evidence="9">
    <location>
        <position position="18"/>
    </location>
</feature>
<feature type="domain" description="GHMP kinase C-terminal" evidence="11">
    <location>
        <begin position="211"/>
        <end position="284"/>
    </location>
</feature>
<dbReference type="Pfam" id="PF00288">
    <property type="entry name" value="GHMP_kinases_N"/>
    <property type="match status" value="1"/>
</dbReference>
<evidence type="ECO:0000256" key="5">
    <source>
        <dbReference type="ARBA" id="ARBA00022741"/>
    </source>
</evidence>
<dbReference type="GO" id="GO:0050515">
    <property type="term" value="F:4-(cytidine 5'-diphospho)-2-C-methyl-D-erythritol kinase activity"/>
    <property type="evidence" value="ECO:0007669"/>
    <property type="project" value="UniProtKB-UniRule"/>
</dbReference>
<evidence type="ECO:0000259" key="11">
    <source>
        <dbReference type="Pfam" id="PF08544"/>
    </source>
</evidence>
<dbReference type="GO" id="GO:0005524">
    <property type="term" value="F:ATP binding"/>
    <property type="evidence" value="ECO:0007669"/>
    <property type="project" value="UniProtKB-UniRule"/>
</dbReference>
<dbReference type="InterPro" id="IPR036554">
    <property type="entry name" value="GHMP_kinase_C_sf"/>
</dbReference>
<comment type="pathway">
    <text evidence="9">Isoprenoid biosynthesis; isopentenyl diphosphate biosynthesis via DXP pathway; isopentenyl diphosphate from 1-deoxy-D-xylulose 5-phosphate: step 3/6.</text>
</comment>
<gene>
    <name evidence="9" type="primary">ispE</name>
    <name evidence="12" type="ORF">BJ986_001843</name>
</gene>
<dbReference type="NCBIfam" id="NF002870">
    <property type="entry name" value="PRK03188.1"/>
    <property type="match status" value="1"/>
</dbReference>
<dbReference type="InterPro" id="IPR014721">
    <property type="entry name" value="Ribsml_uS5_D2-typ_fold_subgr"/>
</dbReference>
<organism evidence="12 13">
    <name type="scientific">Pedococcus badiiscoriae</name>
    <dbReference type="NCBI Taxonomy" id="642776"/>
    <lineage>
        <taxon>Bacteria</taxon>
        <taxon>Bacillati</taxon>
        <taxon>Actinomycetota</taxon>
        <taxon>Actinomycetes</taxon>
        <taxon>Micrococcales</taxon>
        <taxon>Intrasporangiaceae</taxon>
        <taxon>Pedococcus</taxon>
    </lineage>
</organism>
<dbReference type="HAMAP" id="MF_00061">
    <property type="entry name" value="IspE"/>
    <property type="match status" value="1"/>
</dbReference>
<evidence type="ECO:0000256" key="9">
    <source>
        <dbReference type="HAMAP-Rule" id="MF_00061"/>
    </source>
</evidence>
<dbReference type="Gene3D" id="3.30.70.890">
    <property type="entry name" value="GHMP kinase, C-terminal domain"/>
    <property type="match status" value="1"/>
</dbReference>
<dbReference type="InterPro" id="IPR020568">
    <property type="entry name" value="Ribosomal_Su5_D2-typ_SF"/>
</dbReference>
<comment type="similarity">
    <text evidence="1 9">Belongs to the GHMP kinase family. IspE subfamily.</text>
</comment>
<protein>
    <recommendedName>
        <fullName evidence="3 9">4-diphosphocytidyl-2-C-methyl-D-erythritol kinase</fullName>
        <shortName evidence="9">CMK</shortName>
        <ecNumber evidence="2 9">2.7.1.148</ecNumber>
    </recommendedName>
    <alternativeName>
        <fullName evidence="8 9">4-(cytidine-5'-diphospho)-2-C-methyl-D-erythritol kinase</fullName>
    </alternativeName>
</protein>
<dbReference type="InterPro" id="IPR004424">
    <property type="entry name" value="IspE"/>
</dbReference>
<comment type="caution">
    <text evidence="12">The sequence shown here is derived from an EMBL/GenBank/DDBJ whole genome shotgun (WGS) entry which is preliminary data.</text>
</comment>
<evidence type="ECO:0000256" key="6">
    <source>
        <dbReference type="ARBA" id="ARBA00022777"/>
    </source>
</evidence>
<evidence type="ECO:0000256" key="8">
    <source>
        <dbReference type="ARBA" id="ARBA00032554"/>
    </source>
</evidence>
<proteinExistence type="inferred from homology"/>
<dbReference type="PANTHER" id="PTHR43527:SF2">
    <property type="entry name" value="4-DIPHOSPHOCYTIDYL-2-C-METHYL-D-ERYTHRITOL KINASE, CHLOROPLASTIC"/>
    <property type="match status" value="1"/>
</dbReference>